<dbReference type="RefSeq" id="WP_344558348.1">
    <property type="nucleotide sequence ID" value="NZ_BAAANS010000078.1"/>
</dbReference>
<evidence type="ECO:0000313" key="1">
    <source>
        <dbReference type="EMBL" id="GAA2121418.1"/>
    </source>
</evidence>
<keyword evidence="2" id="KW-1185">Reference proteome</keyword>
<gene>
    <name evidence="1" type="ORF">GCM10009759_71110</name>
</gene>
<sequence>MTDFDVQVLNTADFPLIVTVDKNSVAQVHGHIPAATVAEILRHLADHFDQQATTN</sequence>
<dbReference type="Proteomes" id="UP001500897">
    <property type="component" value="Unassembled WGS sequence"/>
</dbReference>
<reference evidence="2" key="1">
    <citation type="journal article" date="2019" name="Int. J. Syst. Evol. Microbiol.">
        <title>The Global Catalogue of Microorganisms (GCM) 10K type strain sequencing project: providing services to taxonomists for standard genome sequencing and annotation.</title>
        <authorList>
            <consortium name="The Broad Institute Genomics Platform"/>
            <consortium name="The Broad Institute Genome Sequencing Center for Infectious Disease"/>
            <person name="Wu L."/>
            <person name="Ma J."/>
        </authorList>
    </citation>
    <scope>NUCLEOTIDE SEQUENCE [LARGE SCALE GENOMIC DNA]</scope>
    <source>
        <strain evidence="2">JCM 14559</strain>
    </source>
</reference>
<comment type="caution">
    <text evidence="1">The sequence shown here is derived from an EMBL/GenBank/DDBJ whole genome shotgun (WGS) entry which is preliminary data.</text>
</comment>
<name>A0ABP5JUX2_9ACTN</name>
<organism evidence="1 2">
    <name type="scientific">Kitasatospora saccharophila</name>
    <dbReference type="NCBI Taxonomy" id="407973"/>
    <lineage>
        <taxon>Bacteria</taxon>
        <taxon>Bacillati</taxon>
        <taxon>Actinomycetota</taxon>
        <taxon>Actinomycetes</taxon>
        <taxon>Kitasatosporales</taxon>
        <taxon>Streptomycetaceae</taxon>
        <taxon>Kitasatospora</taxon>
    </lineage>
</organism>
<evidence type="ECO:0000313" key="2">
    <source>
        <dbReference type="Proteomes" id="UP001500897"/>
    </source>
</evidence>
<accession>A0ABP5JUX2</accession>
<protein>
    <submittedName>
        <fullName evidence="1">Uncharacterized protein</fullName>
    </submittedName>
</protein>
<dbReference type="EMBL" id="BAAANS010000078">
    <property type="protein sequence ID" value="GAA2121418.1"/>
    <property type="molecule type" value="Genomic_DNA"/>
</dbReference>
<proteinExistence type="predicted"/>